<dbReference type="AlphaFoldDB" id="A0A0B7C5R9"/>
<dbReference type="PROSITE" id="PS51456">
    <property type="entry name" value="MYOSIN_MOTOR"/>
    <property type="match status" value="1"/>
</dbReference>
<accession>A0A0B7C5R9</accession>
<proteinExistence type="inferred from homology"/>
<organism evidence="3">
    <name type="scientific">Arion vulgaris</name>
    <dbReference type="NCBI Taxonomy" id="1028688"/>
    <lineage>
        <taxon>Eukaryota</taxon>
        <taxon>Metazoa</taxon>
        <taxon>Spiralia</taxon>
        <taxon>Lophotrochozoa</taxon>
        <taxon>Mollusca</taxon>
        <taxon>Gastropoda</taxon>
        <taxon>Heterobranchia</taxon>
        <taxon>Euthyneura</taxon>
        <taxon>Panpulmonata</taxon>
        <taxon>Eupulmonata</taxon>
        <taxon>Stylommatophora</taxon>
        <taxon>Helicina</taxon>
        <taxon>Arionoidea</taxon>
        <taxon>Arionidae</taxon>
        <taxon>Arion</taxon>
    </lineage>
</organism>
<evidence type="ECO:0000259" key="2">
    <source>
        <dbReference type="PROSITE" id="PS51456"/>
    </source>
</evidence>
<keyword evidence="1" id="KW-0518">Myosin</keyword>
<feature type="non-terminal residue" evidence="3">
    <location>
        <position position="1"/>
    </location>
</feature>
<keyword evidence="1" id="KW-0009">Actin-binding</keyword>
<feature type="non-terminal residue" evidence="3">
    <location>
        <position position="75"/>
    </location>
</feature>
<dbReference type="Gene3D" id="1.20.58.530">
    <property type="match status" value="1"/>
</dbReference>
<feature type="domain" description="Myosin motor" evidence="2">
    <location>
        <begin position="1"/>
        <end position="75"/>
    </location>
</feature>
<dbReference type="EMBL" id="HACG01053090">
    <property type="protein sequence ID" value="CEK99961.1"/>
    <property type="molecule type" value="Transcribed_RNA"/>
</dbReference>
<dbReference type="GO" id="GO:0003774">
    <property type="term" value="F:cytoskeletal motor activity"/>
    <property type="evidence" value="ECO:0007669"/>
    <property type="project" value="InterPro"/>
</dbReference>
<gene>
    <name evidence="3" type="primary">ORF222534</name>
</gene>
<keyword evidence="1" id="KW-0505">Motor protein</keyword>
<dbReference type="GO" id="GO:0005524">
    <property type="term" value="F:ATP binding"/>
    <property type="evidence" value="ECO:0007669"/>
    <property type="project" value="InterPro"/>
</dbReference>
<dbReference type="SUPFAM" id="SSF52540">
    <property type="entry name" value="P-loop containing nucleoside triphosphate hydrolases"/>
    <property type="match status" value="1"/>
</dbReference>
<evidence type="ECO:0000313" key="3">
    <source>
        <dbReference type="EMBL" id="CEK99961.1"/>
    </source>
</evidence>
<evidence type="ECO:0000256" key="1">
    <source>
        <dbReference type="PROSITE-ProRule" id="PRU00782"/>
    </source>
</evidence>
<dbReference type="GO" id="GO:0016459">
    <property type="term" value="C:myosin complex"/>
    <property type="evidence" value="ECO:0007669"/>
    <property type="project" value="UniProtKB-KW"/>
</dbReference>
<comment type="similarity">
    <text evidence="1">Belongs to the TRAFAC class myosin-kinesin ATPase superfamily. Myosin family.</text>
</comment>
<dbReference type="GO" id="GO:0003779">
    <property type="term" value="F:actin binding"/>
    <property type="evidence" value="ECO:0007669"/>
    <property type="project" value="UniProtKB-KW"/>
</dbReference>
<dbReference type="InterPro" id="IPR027417">
    <property type="entry name" value="P-loop_NTPase"/>
</dbReference>
<protein>
    <recommendedName>
        <fullName evidence="2">Myosin motor domain-containing protein</fullName>
    </recommendedName>
</protein>
<reference evidence="3" key="1">
    <citation type="submission" date="2014-12" db="EMBL/GenBank/DDBJ databases">
        <title>Insight into the proteome of Arion vulgaris.</title>
        <authorList>
            <person name="Aradska J."/>
            <person name="Bulat T."/>
            <person name="Smidak R."/>
            <person name="Sarate P."/>
            <person name="Gangsoo J."/>
            <person name="Sialana F."/>
            <person name="Bilban M."/>
            <person name="Lubec G."/>
        </authorList>
    </citation>
    <scope>NUCLEOTIDE SEQUENCE</scope>
    <source>
        <tissue evidence="3">Skin</tissue>
    </source>
</reference>
<dbReference type="InterPro" id="IPR001609">
    <property type="entry name" value="Myosin_head_motor_dom-like"/>
</dbReference>
<comment type="caution">
    <text evidence="1">Lacks conserved residue(s) required for the propagation of feature annotation.</text>
</comment>
<name>A0A0B7C5R9_9EUPU</name>
<sequence length="75" mass="8473">SPTNDKKYMDKKGLLWILDEEAALPGGTDDNLITLFLQQHCDPPVRKNSLLRKGSVEHTFILNHNKGLTPIVYNV</sequence>